<dbReference type="EMBL" id="CAJNJA010012632">
    <property type="protein sequence ID" value="CAE7301412.1"/>
    <property type="molecule type" value="Genomic_DNA"/>
</dbReference>
<reference evidence="1" key="1">
    <citation type="submission" date="2021-02" db="EMBL/GenBank/DDBJ databases">
        <authorList>
            <person name="Dougan E. K."/>
            <person name="Rhodes N."/>
            <person name="Thang M."/>
            <person name="Chan C."/>
        </authorList>
    </citation>
    <scope>NUCLEOTIDE SEQUENCE</scope>
</reference>
<gene>
    <name evidence="1" type="ORF">SNEC2469_LOCUS7445</name>
</gene>
<protein>
    <submittedName>
        <fullName evidence="1">Uncharacterized protein</fullName>
    </submittedName>
</protein>
<accession>A0A812NE33</accession>
<dbReference type="OrthoDB" id="433803at2759"/>
<proteinExistence type="predicted"/>
<comment type="caution">
    <text evidence="1">The sequence shown here is derived from an EMBL/GenBank/DDBJ whole genome shotgun (WGS) entry which is preliminary data.</text>
</comment>
<dbReference type="AlphaFoldDB" id="A0A812NE33"/>
<dbReference type="Proteomes" id="UP000601435">
    <property type="component" value="Unassembled WGS sequence"/>
</dbReference>
<keyword evidence="2" id="KW-1185">Reference proteome</keyword>
<evidence type="ECO:0000313" key="2">
    <source>
        <dbReference type="Proteomes" id="UP000601435"/>
    </source>
</evidence>
<organism evidence="1 2">
    <name type="scientific">Symbiodinium necroappetens</name>
    <dbReference type="NCBI Taxonomy" id="1628268"/>
    <lineage>
        <taxon>Eukaryota</taxon>
        <taxon>Sar</taxon>
        <taxon>Alveolata</taxon>
        <taxon>Dinophyceae</taxon>
        <taxon>Suessiales</taxon>
        <taxon>Symbiodiniaceae</taxon>
        <taxon>Symbiodinium</taxon>
    </lineage>
</organism>
<name>A0A812NE33_9DINO</name>
<feature type="non-terminal residue" evidence="1">
    <location>
        <position position="144"/>
    </location>
</feature>
<sequence length="144" mass="16512">MMQVHVVNRAFQRAPLAMESEFDFPHMTLAKLESGESEHVNDETIWKSAVTSEEINITRILTQLNHDVKCSGLPFRLTPVHVQQCWYGERYNITGGEGLQVFRRLQAFVLSACVKLGPGSVQEWSKEPGHPHITYEYPNMREAR</sequence>
<evidence type="ECO:0000313" key="1">
    <source>
        <dbReference type="EMBL" id="CAE7301412.1"/>
    </source>
</evidence>